<evidence type="ECO:0000256" key="1">
    <source>
        <dbReference type="ARBA" id="ARBA00023180"/>
    </source>
</evidence>
<feature type="compositionally biased region" description="Pro residues" evidence="3">
    <location>
        <begin position="144"/>
        <end position="154"/>
    </location>
</feature>
<dbReference type="AlphaFoldDB" id="A0A401Q584"/>
<feature type="domain" description="Sema" evidence="5">
    <location>
        <begin position="30"/>
        <end position="173"/>
    </location>
</feature>
<dbReference type="GO" id="GO:0045499">
    <property type="term" value="F:chemorepellent activity"/>
    <property type="evidence" value="ECO:0007669"/>
    <property type="project" value="TreeGrafter"/>
</dbReference>
<protein>
    <recommendedName>
        <fullName evidence="5">Sema domain-containing protein</fullName>
    </recommendedName>
</protein>
<evidence type="ECO:0000259" key="5">
    <source>
        <dbReference type="PROSITE" id="PS51004"/>
    </source>
</evidence>
<sequence length="173" mass="19442">MAPLWNCLLLYLLTAQALAAQGRTLSNNPRLKMSYKDLVSRGAVTYQLDYSCCYNTLLLDEERGKLFVGSKNYLIALNLENISKQDKQIYWPAPVEWREECNWAGKDLHVSKATANCPDVLRVDSWRLARTGPGSFVSCSEMTPRPPPHPSPPHPRSDSSAPTTLLSQAIEHR</sequence>
<dbReference type="Gene3D" id="2.130.10.10">
    <property type="entry name" value="YVTN repeat-like/Quinoprotein amine dehydrogenase"/>
    <property type="match status" value="1"/>
</dbReference>
<dbReference type="GO" id="GO:0030215">
    <property type="term" value="F:semaphorin receptor binding"/>
    <property type="evidence" value="ECO:0007669"/>
    <property type="project" value="InterPro"/>
</dbReference>
<feature type="compositionally biased region" description="Polar residues" evidence="3">
    <location>
        <begin position="158"/>
        <end position="167"/>
    </location>
</feature>
<dbReference type="GO" id="GO:0001755">
    <property type="term" value="P:neural crest cell migration"/>
    <property type="evidence" value="ECO:0007669"/>
    <property type="project" value="TreeGrafter"/>
</dbReference>
<dbReference type="Proteomes" id="UP000288216">
    <property type="component" value="Unassembled WGS sequence"/>
</dbReference>
<proteinExistence type="predicted"/>
<dbReference type="InterPro" id="IPR001627">
    <property type="entry name" value="Semap_dom"/>
</dbReference>
<evidence type="ECO:0000313" key="7">
    <source>
        <dbReference type="Proteomes" id="UP000288216"/>
    </source>
</evidence>
<feature type="chain" id="PRO_5019058862" description="Sema domain-containing protein" evidence="4">
    <location>
        <begin position="20"/>
        <end position="173"/>
    </location>
</feature>
<gene>
    <name evidence="6" type="ORF">scyTo_0017203</name>
</gene>
<keyword evidence="4" id="KW-0732">Signal</keyword>
<dbReference type="GO" id="GO:0007411">
    <property type="term" value="P:axon guidance"/>
    <property type="evidence" value="ECO:0007669"/>
    <property type="project" value="TreeGrafter"/>
</dbReference>
<evidence type="ECO:0000256" key="3">
    <source>
        <dbReference type="SAM" id="MobiDB-lite"/>
    </source>
</evidence>
<dbReference type="EMBL" id="BFAA01010989">
    <property type="protein sequence ID" value="GCB80512.1"/>
    <property type="molecule type" value="Genomic_DNA"/>
</dbReference>
<comment type="caution">
    <text evidence="6">The sequence shown here is derived from an EMBL/GenBank/DDBJ whole genome shotgun (WGS) entry which is preliminary data.</text>
</comment>
<feature type="region of interest" description="Disordered" evidence="3">
    <location>
        <begin position="137"/>
        <end position="173"/>
    </location>
</feature>
<accession>A0A401Q584</accession>
<dbReference type="PANTHER" id="PTHR11036">
    <property type="entry name" value="SEMAPHORIN"/>
    <property type="match status" value="1"/>
</dbReference>
<reference evidence="6 7" key="1">
    <citation type="journal article" date="2018" name="Nat. Ecol. Evol.">
        <title>Shark genomes provide insights into elasmobranch evolution and the origin of vertebrates.</title>
        <authorList>
            <person name="Hara Y"/>
            <person name="Yamaguchi K"/>
            <person name="Onimaru K"/>
            <person name="Kadota M"/>
            <person name="Koyanagi M"/>
            <person name="Keeley SD"/>
            <person name="Tatsumi K"/>
            <person name="Tanaka K"/>
            <person name="Motone F"/>
            <person name="Kageyama Y"/>
            <person name="Nozu R"/>
            <person name="Adachi N"/>
            <person name="Nishimura O"/>
            <person name="Nakagawa R"/>
            <person name="Tanegashima C"/>
            <person name="Kiyatake I"/>
            <person name="Matsumoto R"/>
            <person name="Murakumo K"/>
            <person name="Nishida K"/>
            <person name="Terakita A"/>
            <person name="Kuratani S"/>
            <person name="Sato K"/>
            <person name="Hyodo S Kuraku.S."/>
        </authorList>
    </citation>
    <scope>NUCLEOTIDE SEQUENCE [LARGE SCALE GENOMIC DNA]</scope>
</reference>
<dbReference type="OrthoDB" id="8941170at2759"/>
<dbReference type="PROSITE" id="PS51004">
    <property type="entry name" value="SEMA"/>
    <property type="match status" value="1"/>
</dbReference>
<dbReference type="PANTHER" id="PTHR11036:SF37">
    <property type="entry name" value="SEMAPHORIN-3B"/>
    <property type="match status" value="1"/>
</dbReference>
<keyword evidence="1" id="KW-0325">Glycoprotein</keyword>
<dbReference type="GO" id="GO:0005886">
    <property type="term" value="C:plasma membrane"/>
    <property type="evidence" value="ECO:0007669"/>
    <property type="project" value="TreeGrafter"/>
</dbReference>
<keyword evidence="7" id="KW-1185">Reference proteome</keyword>
<dbReference type="InterPro" id="IPR027231">
    <property type="entry name" value="Semaphorin"/>
</dbReference>
<dbReference type="GO" id="GO:0071526">
    <property type="term" value="P:semaphorin-plexin signaling pathway"/>
    <property type="evidence" value="ECO:0007669"/>
    <property type="project" value="TreeGrafter"/>
</dbReference>
<evidence type="ECO:0000256" key="4">
    <source>
        <dbReference type="SAM" id="SignalP"/>
    </source>
</evidence>
<evidence type="ECO:0000256" key="2">
    <source>
        <dbReference type="PROSITE-ProRule" id="PRU00352"/>
    </source>
</evidence>
<dbReference type="SUPFAM" id="SSF101912">
    <property type="entry name" value="Sema domain"/>
    <property type="match status" value="1"/>
</dbReference>
<organism evidence="6 7">
    <name type="scientific">Scyliorhinus torazame</name>
    <name type="common">Cloudy catshark</name>
    <name type="synonym">Catulus torazame</name>
    <dbReference type="NCBI Taxonomy" id="75743"/>
    <lineage>
        <taxon>Eukaryota</taxon>
        <taxon>Metazoa</taxon>
        <taxon>Chordata</taxon>
        <taxon>Craniata</taxon>
        <taxon>Vertebrata</taxon>
        <taxon>Chondrichthyes</taxon>
        <taxon>Elasmobranchii</taxon>
        <taxon>Galeomorphii</taxon>
        <taxon>Galeoidea</taxon>
        <taxon>Carcharhiniformes</taxon>
        <taxon>Scyliorhinidae</taxon>
        <taxon>Scyliorhinus</taxon>
    </lineage>
</organism>
<name>A0A401Q584_SCYTO</name>
<evidence type="ECO:0000313" key="6">
    <source>
        <dbReference type="EMBL" id="GCB80512.1"/>
    </source>
</evidence>
<comment type="caution">
    <text evidence="2">Lacks conserved residue(s) required for the propagation of feature annotation.</text>
</comment>
<dbReference type="STRING" id="75743.A0A401Q584"/>
<dbReference type="InterPro" id="IPR015943">
    <property type="entry name" value="WD40/YVTN_repeat-like_dom_sf"/>
</dbReference>
<dbReference type="InterPro" id="IPR036352">
    <property type="entry name" value="Semap_dom_sf"/>
</dbReference>
<feature type="signal peptide" evidence="4">
    <location>
        <begin position="1"/>
        <end position="19"/>
    </location>
</feature>
<dbReference type="GO" id="GO:0030335">
    <property type="term" value="P:positive regulation of cell migration"/>
    <property type="evidence" value="ECO:0007669"/>
    <property type="project" value="TreeGrafter"/>
</dbReference>